<dbReference type="PANTHER" id="PTHR43370:SF1">
    <property type="entry name" value="GUANOSINE ABC TRANSPORTER PERMEASE PROTEIN NUPQ"/>
    <property type="match status" value="1"/>
</dbReference>
<keyword evidence="8" id="KW-1185">Reference proteome</keyword>
<feature type="transmembrane region" description="Helical" evidence="6">
    <location>
        <begin position="393"/>
        <end position="411"/>
    </location>
</feature>
<dbReference type="InterPro" id="IPR001851">
    <property type="entry name" value="ABC_transp_permease"/>
</dbReference>
<accession>A0A9W6SS79</accession>
<feature type="transmembrane region" description="Helical" evidence="6">
    <location>
        <begin position="126"/>
        <end position="146"/>
    </location>
</feature>
<dbReference type="RefSeq" id="WP_285666326.1">
    <property type="nucleotide sequence ID" value="NZ_BSTX01000004.1"/>
</dbReference>
<feature type="transmembrane region" description="Helical" evidence="6">
    <location>
        <begin position="207"/>
        <end position="225"/>
    </location>
</feature>
<dbReference type="GO" id="GO:0005886">
    <property type="term" value="C:plasma membrane"/>
    <property type="evidence" value="ECO:0007669"/>
    <property type="project" value="UniProtKB-SubCell"/>
</dbReference>
<evidence type="ECO:0000313" key="8">
    <source>
        <dbReference type="Proteomes" id="UP001165079"/>
    </source>
</evidence>
<feature type="transmembrane region" description="Helical" evidence="6">
    <location>
        <begin position="158"/>
        <end position="175"/>
    </location>
</feature>
<gene>
    <name evidence="7" type="ORF">Afil01_58160</name>
</gene>
<dbReference type="Pfam" id="PF02653">
    <property type="entry name" value="BPD_transp_2"/>
    <property type="match status" value="1"/>
</dbReference>
<reference evidence="7" key="1">
    <citation type="submission" date="2023-03" db="EMBL/GenBank/DDBJ databases">
        <title>Actinorhabdospora filicis NBRC 111898.</title>
        <authorList>
            <person name="Ichikawa N."/>
            <person name="Sato H."/>
            <person name="Tonouchi N."/>
        </authorList>
    </citation>
    <scope>NUCLEOTIDE SEQUENCE</scope>
    <source>
        <strain evidence="7">NBRC 111898</strain>
    </source>
</reference>
<dbReference type="AlphaFoldDB" id="A0A9W6SS79"/>
<evidence type="ECO:0000256" key="3">
    <source>
        <dbReference type="ARBA" id="ARBA00022692"/>
    </source>
</evidence>
<feature type="transmembrane region" description="Helical" evidence="6">
    <location>
        <begin position="64"/>
        <end position="85"/>
    </location>
</feature>
<evidence type="ECO:0000313" key="7">
    <source>
        <dbReference type="EMBL" id="GLZ81009.1"/>
    </source>
</evidence>
<dbReference type="EMBL" id="BSTX01000004">
    <property type="protein sequence ID" value="GLZ81009.1"/>
    <property type="molecule type" value="Genomic_DNA"/>
</dbReference>
<evidence type="ECO:0000256" key="1">
    <source>
        <dbReference type="ARBA" id="ARBA00004651"/>
    </source>
</evidence>
<comment type="subcellular location">
    <subcellularLocation>
        <location evidence="1">Cell membrane</location>
        <topology evidence="1">Multi-pass membrane protein</topology>
    </subcellularLocation>
</comment>
<feature type="transmembrane region" description="Helical" evidence="6">
    <location>
        <begin position="315"/>
        <end position="335"/>
    </location>
</feature>
<feature type="transmembrane region" description="Helical" evidence="6">
    <location>
        <begin position="181"/>
        <end position="200"/>
    </location>
</feature>
<dbReference type="GO" id="GO:0022857">
    <property type="term" value="F:transmembrane transporter activity"/>
    <property type="evidence" value="ECO:0007669"/>
    <property type="project" value="InterPro"/>
</dbReference>
<evidence type="ECO:0000256" key="5">
    <source>
        <dbReference type="ARBA" id="ARBA00023136"/>
    </source>
</evidence>
<dbReference type="Proteomes" id="UP001165079">
    <property type="component" value="Unassembled WGS sequence"/>
</dbReference>
<evidence type="ECO:0000256" key="2">
    <source>
        <dbReference type="ARBA" id="ARBA00022475"/>
    </source>
</evidence>
<feature type="transmembrane region" description="Helical" evidence="6">
    <location>
        <begin position="265"/>
        <end position="282"/>
    </location>
</feature>
<keyword evidence="4 6" id="KW-1133">Transmembrane helix</keyword>
<proteinExistence type="predicted"/>
<keyword evidence="3 6" id="KW-0812">Transmembrane</keyword>
<sequence length="426" mass="44086">MTTLATTEPAAPAAVKIVSGRTIGVGVLALVFAGLSLWMGLKVASGAQAVFKTYMIGEDVELDVPAKPVILVMAVLCLAVGALLLSDRTAKYFAMGASVAVIAFAIAFVCWSIAKPGVFLPVTATLNGALFLALPLILGSLCGVLCERSGVVNVAIEGQFLVGAFAGALIGTISASAWAGLIAGAAAGCLIGLLLAVLAIRYLVDQVVLGVVLNLLALGLTSFLYERIMQRAAEQFNSPPKLGNWTIPGLSKIPVIGPALFDQNIFTYIAVALVIIVYVGLFHTRWGLRTRAVGEHPAAADSVGIRVNWVRFRNVLMGGLVAGVGGAFFTIGSAIAFNKNMTVGKGFIALAVLIVGRWNPLGALAGALLFGFTDQLQIFLSSMPGGSPIPSQFLSMLPYVVTIFAVAGLVGKVRAPAADGVPYVKS</sequence>
<feature type="transmembrane region" description="Helical" evidence="6">
    <location>
        <begin position="23"/>
        <end position="44"/>
    </location>
</feature>
<organism evidence="7 8">
    <name type="scientific">Actinorhabdospora filicis</name>
    <dbReference type="NCBI Taxonomy" id="1785913"/>
    <lineage>
        <taxon>Bacteria</taxon>
        <taxon>Bacillati</taxon>
        <taxon>Actinomycetota</taxon>
        <taxon>Actinomycetes</taxon>
        <taxon>Micromonosporales</taxon>
        <taxon>Micromonosporaceae</taxon>
        <taxon>Actinorhabdospora</taxon>
    </lineage>
</organism>
<dbReference type="CDD" id="cd06580">
    <property type="entry name" value="TM_PBP1_transp_TpRbsC_like"/>
    <property type="match status" value="1"/>
</dbReference>
<keyword evidence="5 6" id="KW-0472">Membrane</keyword>
<comment type="caution">
    <text evidence="7">The sequence shown here is derived from an EMBL/GenBank/DDBJ whole genome shotgun (WGS) entry which is preliminary data.</text>
</comment>
<evidence type="ECO:0000256" key="4">
    <source>
        <dbReference type="ARBA" id="ARBA00022989"/>
    </source>
</evidence>
<feature type="transmembrane region" description="Helical" evidence="6">
    <location>
        <begin position="347"/>
        <end position="372"/>
    </location>
</feature>
<dbReference type="PANTHER" id="PTHR43370">
    <property type="entry name" value="SUGAR ABC TRANSPORTER INTEGRAL MEMBRANE PROTEIN-RELATED"/>
    <property type="match status" value="1"/>
</dbReference>
<protein>
    <submittedName>
        <fullName evidence="7">ABC transporter permease</fullName>
    </submittedName>
</protein>
<keyword evidence="2" id="KW-1003">Cell membrane</keyword>
<feature type="transmembrane region" description="Helical" evidence="6">
    <location>
        <begin position="92"/>
        <end position="114"/>
    </location>
</feature>
<evidence type="ECO:0000256" key="6">
    <source>
        <dbReference type="SAM" id="Phobius"/>
    </source>
</evidence>
<name>A0A9W6SS79_9ACTN</name>